<feature type="transmembrane region" description="Helical" evidence="15">
    <location>
        <begin position="282"/>
        <end position="305"/>
    </location>
</feature>
<keyword evidence="5" id="KW-0677">Repeat</keyword>
<reference evidence="16 17" key="1">
    <citation type="journal article" date="2011" name="Proc. Natl. Acad. Sci. U.S.A.">
        <title>Genetic diversity and population structure of the endangered marsupial Sarcophilus harrisii (Tasmanian devil).</title>
        <authorList>
            <person name="Miller W."/>
            <person name="Hayes V.M."/>
            <person name="Ratan A."/>
            <person name="Petersen D.C."/>
            <person name="Wittekindt N.E."/>
            <person name="Miller J."/>
            <person name="Walenz B."/>
            <person name="Knight J."/>
            <person name="Qi J."/>
            <person name="Zhao F."/>
            <person name="Wang Q."/>
            <person name="Bedoya-Reina O.C."/>
            <person name="Katiyar N."/>
            <person name="Tomsho L.P."/>
            <person name="Kasson L.M."/>
            <person name="Hardie R.A."/>
            <person name="Woodbridge P."/>
            <person name="Tindall E.A."/>
            <person name="Bertelsen M.F."/>
            <person name="Dixon D."/>
            <person name="Pyecroft S."/>
            <person name="Helgen K.M."/>
            <person name="Lesk A.M."/>
            <person name="Pringle T.H."/>
            <person name="Patterson N."/>
            <person name="Zhang Y."/>
            <person name="Kreiss A."/>
            <person name="Woods G.M."/>
            <person name="Jones M.E."/>
            <person name="Schuster S.C."/>
        </authorList>
    </citation>
    <scope>NUCLEOTIDE SEQUENCE [LARGE SCALE GENOMIC DNA]</scope>
</reference>
<dbReference type="Pfam" id="PF00153">
    <property type="entry name" value="Mito_carr"/>
    <property type="match status" value="2"/>
</dbReference>
<dbReference type="GO" id="GO:0005743">
    <property type="term" value="C:mitochondrial inner membrane"/>
    <property type="evidence" value="ECO:0007669"/>
    <property type="project" value="UniProtKB-SubCell"/>
</dbReference>
<evidence type="ECO:0000256" key="11">
    <source>
        <dbReference type="ARBA" id="ARBA00037259"/>
    </source>
</evidence>
<keyword evidence="9 12" id="KW-0472">Membrane</keyword>
<feature type="transmembrane region" description="Helical" evidence="15">
    <location>
        <begin position="484"/>
        <end position="501"/>
    </location>
</feature>
<dbReference type="PANTHER" id="PTHR35257">
    <property type="entry name" value="TRANSMEMBRANE PROTEIN 82"/>
    <property type="match status" value="1"/>
</dbReference>
<feature type="region of interest" description="Disordered" evidence="14">
    <location>
        <begin position="576"/>
        <end position="595"/>
    </location>
</feature>
<comment type="catalytic activity">
    <reaction evidence="10">
        <text>a dicarboxylate(in) + sulfate(out) = a dicarboxylate(out) + sulfate(in)</text>
        <dbReference type="Rhea" id="RHEA:76595"/>
        <dbReference type="ChEBI" id="CHEBI:16189"/>
        <dbReference type="ChEBI" id="CHEBI:28965"/>
    </reaction>
</comment>
<feature type="repeat" description="Solcar" evidence="12">
    <location>
        <begin position="112"/>
        <end position="205"/>
    </location>
</feature>
<evidence type="ECO:0000256" key="6">
    <source>
        <dbReference type="ARBA" id="ARBA00022792"/>
    </source>
</evidence>
<evidence type="ECO:0000256" key="13">
    <source>
        <dbReference type="RuleBase" id="RU000488"/>
    </source>
</evidence>
<feature type="transmembrane region" description="Helical" evidence="15">
    <location>
        <begin position="513"/>
        <end position="532"/>
    </location>
</feature>
<dbReference type="FunFam" id="1.50.40.10:FF:000039">
    <property type="entry name" value="Solute carrier family 25 member 35"/>
    <property type="match status" value="1"/>
</dbReference>
<dbReference type="Proteomes" id="UP000007648">
    <property type="component" value="Unassembled WGS sequence"/>
</dbReference>
<dbReference type="FunCoup" id="A0A7N4NNQ4">
    <property type="interactions" value="2"/>
</dbReference>
<comment type="similarity">
    <text evidence="2 13">Belongs to the mitochondrial carrier (TC 2.A.29) family.</text>
</comment>
<accession>A0A7N4NNQ4</accession>
<dbReference type="InterPro" id="IPR018108">
    <property type="entry name" value="MCP_transmembrane"/>
</dbReference>
<sequence>METPPVASGAVSVSVSPAMDLVLGASACCLACVFTNPLEVVKTRLQLQGELQARGTYARPYRGILQAVGTVVRADGLWGLQKGLGAALLYQGVMNGVRFYCYSLALEVGFTHYHGGTVAAGALAGALGAFVGSPAYLVKTQLQAKTKAPLAVGHQHQHKTVLSALETIWRQQGISGLWRGVSGAVPRVMVGSAAQLATFASAKTWVQDHQWFQKDSWLVALAGGMISSVAVVTVMTPFDVVSTRLYNQPVDPAGRGQLYRGVGDCLVKIIQAEGPQALYKGLIGACGVSVLGSFLKIYFFIYCVNDPKKEKEKLYLLPQWRVLEPLHLLGLTAFLTVVGVRVAALVVLEFSLRAVSMLLSLNKNSQVPELLQLFLLCQYSLSCGLTCGLSFLLEGAPHQTLNLLLSLGLAGLLASGARRLYGHVCRLYELHSREHYCGACLTLLAKWQDLPTLLGRALRVAFLVGDVAAVALINRDFLSTSEAVRFWTPLTICYALLVIYMQEEQRHHPNMRIHYQTVFVRMGGLFILLLTVGRWLDLMGVFVSLFGELWCLAGSRVLLDLCQNQDLSNKSVAALNQAKPKTQPQSHLSKEKAHS</sequence>
<feature type="repeat" description="Solcar" evidence="12">
    <location>
        <begin position="15"/>
        <end position="108"/>
    </location>
</feature>
<dbReference type="PROSITE" id="PS50920">
    <property type="entry name" value="SOLCAR"/>
    <property type="match status" value="3"/>
</dbReference>
<protein>
    <submittedName>
        <fullName evidence="16">Transmembrane protein 82</fullName>
    </submittedName>
</protein>
<reference evidence="16" key="3">
    <citation type="submission" date="2025-09" db="UniProtKB">
        <authorList>
            <consortium name="Ensembl"/>
        </authorList>
    </citation>
    <scope>IDENTIFICATION</scope>
</reference>
<evidence type="ECO:0000256" key="2">
    <source>
        <dbReference type="ARBA" id="ARBA00006375"/>
    </source>
</evidence>
<dbReference type="AlphaFoldDB" id="A0A7N4NNQ4"/>
<organism evidence="16 17">
    <name type="scientific">Sarcophilus harrisii</name>
    <name type="common">Tasmanian devil</name>
    <name type="synonym">Sarcophilus laniarius</name>
    <dbReference type="NCBI Taxonomy" id="9305"/>
    <lineage>
        <taxon>Eukaryota</taxon>
        <taxon>Metazoa</taxon>
        <taxon>Chordata</taxon>
        <taxon>Craniata</taxon>
        <taxon>Vertebrata</taxon>
        <taxon>Euteleostomi</taxon>
        <taxon>Mammalia</taxon>
        <taxon>Metatheria</taxon>
        <taxon>Dasyuromorphia</taxon>
        <taxon>Dasyuridae</taxon>
        <taxon>Sarcophilus</taxon>
    </lineage>
</organism>
<keyword evidence="7 15" id="KW-1133">Transmembrane helix</keyword>
<evidence type="ECO:0000256" key="15">
    <source>
        <dbReference type="SAM" id="Phobius"/>
    </source>
</evidence>
<evidence type="ECO:0000256" key="1">
    <source>
        <dbReference type="ARBA" id="ARBA00004448"/>
    </source>
</evidence>
<feature type="transmembrane region" description="Helical" evidence="15">
    <location>
        <begin position="400"/>
        <end position="421"/>
    </location>
</feature>
<dbReference type="InParanoid" id="A0A7N4NNQ4"/>
<dbReference type="Pfam" id="PF15816">
    <property type="entry name" value="TMEM82"/>
    <property type="match status" value="1"/>
</dbReference>
<evidence type="ECO:0000256" key="3">
    <source>
        <dbReference type="ARBA" id="ARBA00022448"/>
    </source>
</evidence>
<keyword evidence="3 13" id="KW-0813">Transport</keyword>
<feature type="transmembrane region" description="Helical" evidence="15">
    <location>
        <begin position="217"/>
        <end position="238"/>
    </location>
</feature>
<evidence type="ECO:0000256" key="4">
    <source>
        <dbReference type="ARBA" id="ARBA00022692"/>
    </source>
</evidence>
<keyword evidence="6" id="KW-0999">Mitochondrion inner membrane</keyword>
<evidence type="ECO:0000313" key="16">
    <source>
        <dbReference type="Ensembl" id="ENSSHAP00000025792.1"/>
    </source>
</evidence>
<feature type="repeat" description="Solcar" evidence="12">
    <location>
        <begin position="215"/>
        <end position="306"/>
    </location>
</feature>
<evidence type="ECO:0000256" key="14">
    <source>
        <dbReference type="SAM" id="MobiDB-lite"/>
    </source>
</evidence>
<evidence type="ECO:0000256" key="9">
    <source>
        <dbReference type="ARBA" id="ARBA00023136"/>
    </source>
</evidence>
<dbReference type="Gene3D" id="1.50.40.10">
    <property type="entry name" value="Mitochondrial carrier domain"/>
    <property type="match status" value="1"/>
</dbReference>
<name>A0A7N4NNQ4_SARHA</name>
<evidence type="ECO:0000313" key="17">
    <source>
        <dbReference type="Proteomes" id="UP000007648"/>
    </source>
</evidence>
<dbReference type="Ensembl" id="ENSSHAT00000041073.1">
    <property type="protein sequence ID" value="ENSSHAP00000025792.1"/>
    <property type="gene ID" value="ENSSHAG00000022872.1"/>
</dbReference>
<evidence type="ECO:0000256" key="10">
    <source>
        <dbReference type="ARBA" id="ARBA00035937"/>
    </source>
</evidence>
<evidence type="ECO:0000256" key="12">
    <source>
        <dbReference type="PROSITE-ProRule" id="PRU00282"/>
    </source>
</evidence>
<feature type="transmembrane region" description="Helical" evidence="15">
    <location>
        <begin position="370"/>
        <end position="393"/>
    </location>
</feature>
<proteinExistence type="inferred from homology"/>
<keyword evidence="17" id="KW-1185">Reference proteome</keyword>
<gene>
    <name evidence="16" type="primary">TMEM82</name>
</gene>
<reference evidence="16" key="2">
    <citation type="submission" date="2025-08" db="UniProtKB">
        <authorList>
            <consortium name="Ensembl"/>
        </authorList>
    </citation>
    <scope>IDENTIFICATION</scope>
</reference>
<dbReference type="InterPro" id="IPR023395">
    <property type="entry name" value="MCP_dom_sf"/>
</dbReference>
<dbReference type="InterPro" id="IPR031648">
    <property type="entry name" value="TMEM82"/>
</dbReference>
<dbReference type="GeneTree" id="ENSGT00500000045021"/>
<evidence type="ECO:0000256" key="8">
    <source>
        <dbReference type="ARBA" id="ARBA00023128"/>
    </source>
</evidence>
<feature type="transmembrane region" description="Helical" evidence="15">
    <location>
        <begin position="326"/>
        <end position="350"/>
    </location>
</feature>
<dbReference type="PANTHER" id="PTHR35257:SF1">
    <property type="entry name" value="TRANSMEMBRANE PROTEIN 82"/>
    <property type="match status" value="1"/>
</dbReference>
<keyword evidence="8" id="KW-0496">Mitochondrion</keyword>
<comment type="subcellular location">
    <subcellularLocation>
        <location evidence="1">Mitochondrion inner membrane</location>
        <topology evidence="1">Multi-pass membrane protein</topology>
    </subcellularLocation>
</comment>
<comment type="function">
    <text evidence="11">Putative antiporter that exchanges dicarboxylates and sulfur oxoanions across the inner membrane of mitochondria.</text>
</comment>
<keyword evidence="4 12" id="KW-0812">Transmembrane</keyword>
<dbReference type="SUPFAM" id="SSF103506">
    <property type="entry name" value="Mitochondrial carrier"/>
    <property type="match status" value="1"/>
</dbReference>
<evidence type="ECO:0000256" key="7">
    <source>
        <dbReference type="ARBA" id="ARBA00022989"/>
    </source>
</evidence>
<evidence type="ECO:0000256" key="5">
    <source>
        <dbReference type="ARBA" id="ARBA00022737"/>
    </source>
</evidence>